<evidence type="ECO:0000256" key="2">
    <source>
        <dbReference type="ARBA" id="ARBA00022840"/>
    </source>
</evidence>
<evidence type="ECO:0000256" key="3">
    <source>
        <dbReference type="PROSITE-ProRule" id="PRU00289"/>
    </source>
</evidence>
<dbReference type="Proteomes" id="UP001529272">
    <property type="component" value="Unassembled WGS sequence"/>
</dbReference>
<organism evidence="5 6">
    <name type="scientific">Mycobacterium intracellulare subsp. chimaera</name>
    <dbReference type="NCBI Taxonomy" id="222805"/>
    <lineage>
        <taxon>Bacteria</taxon>
        <taxon>Bacillati</taxon>
        <taxon>Actinomycetota</taxon>
        <taxon>Actinomycetes</taxon>
        <taxon>Mycobacteriales</taxon>
        <taxon>Mycobacteriaceae</taxon>
        <taxon>Mycobacterium</taxon>
        <taxon>Mycobacterium avium complex (MAC)</taxon>
    </lineage>
</organism>
<keyword evidence="1 3" id="KW-0547">Nucleotide-binding</keyword>
<dbReference type="Gene3D" id="3.40.50.300">
    <property type="entry name" value="P-loop containing nucleotide triphosphate hydrolases"/>
    <property type="match status" value="1"/>
</dbReference>
<evidence type="ECO:0000259" key="4">
    <source>
        <dbReference type="PROSITE" id="PS50901"/>
    </source>
</evidence>
<gene>
    <name evidence="5" type="ORF">QRB35_17785</name>
</gene>
<feature type="binding site" evidence="3">
    <location>
        <begin position="118"/>
        <end position="125"/>
    </location>
    <ligand>
        <name>ATP</name>
        <dbReference type="ChEBI" id="CHEBI:30616"/>
    </ligand>
</feature>
<comment type="caution">
    <text evidence="5">The sequence shown here is derived from an EMBL/GenBank/DDBJ whole genome shotgun (WGS) entry which is preliminary data.</text>
</comment>
<reference evidence="5" key="1">
    <citation type="submission" date="2023-06" db="EMBL/GenBank/DDBJ databases">
        <title>Itaconate inhibition of nontuberculous mycobacteria.</title>
        <authorList>
            <person name="Breen P."/>
            <person name="Zimbric M."/>
            <person name="Caverly L."/>
        </authorList>
    </citation>
    <scope>NUCLEOTIDE SEQUENCE</scope>
    <source>
        <strain evidence="5">FLAC1071</strain>
    </source>
</reference>
<reference evidence="5" key="2">
    <citation type="submission" date="2023-06" db="EMBL/GenBank/DDBJ databases">
        <authorList>
            <person name="Spilker T."/>
        </authorList>
    </citation>
    <scope>NUCLEOTIDE SEQUENCE</scope>
    <source>
        <strain evidence="5">FLAC1071</strain>
    </source>
</reference>
<dbReference type="RefSeq" id="WP_083533456.1">
    <property type="nucleotide sequence ID" value="NZ_CP012886.2"/>
</dbReference>
<evidence type="ECO:0000256" key="1">
    <source>
        <dbReference type="ARBA" id="ARBA00022741"/>
    </source>
</evidence>
<evidence type="ECO:0000313" key="6">
    <source>
        <dbReference type="Proteomes" id="UP001529272"/>
    </source>
</evidence>
<dbReference type="PROSITE" id="PS50901">
    <property type="entry name" value="FTSK"/>
    <property type="match status" value="1"/>
</dbReference>
<name>A0ABT7P3N7_MYCIT</name>
<dbReference type="SUPFAM" id="SSF52540">
    <property type="entry name" value="P-loop containing nucleoside triphosphate hydrolases"/>
    <property type="match status" value="1"/>
</dbReference>
<dbReference type="PANTHER" id="PTHR22683:SF1">
    <property type="entry name" value="TYPE VII SECRETION SYSTEM PROTEIN ESSC"/>
    <property type="match status" value="1"/>
</dbReference>
<accession>A0ABT7P3N7</accession>
<dbReference type="InterPro" id="IPR002543">
    <property type="entry name" value="FtsK_dom"/>
</dbReference>
<evidence type="ECO:0000313" key="5">
    <source>
        <dbReference type="EMBL" id="MDM3927864.1"/>
    </source>
</evidence>
<proteinExistence type="predicted"/>
<dbReference type="Pfam" id="PF01580">
    <property type="entry name" value="FtsK_SpoIIIE"/>
    <property type="match status" value="1"/>
</dbReference>
<feature type="domain" description="FtsK" evidence="4">
    <location>
        <begin position="97"/>
        <end position="308"/>
    </location>
</feature>
<sequence length="398" mass="43334">MVAKFVAAQAREYMREHGVRYQQALAAVSGQADPSGRPATHRTQFRWLKSLGIEDISTYDPTPVWKSTAATPSLRAPIGYLRDHLAPDDAAASEATPDDLAYLDITAGGPISHGVLQGRTGFGKSYFLNGGIASIAVLHNPTKVQFVFVDFKGGATFSDLERLPHVAGSFTGRDMNHPESVSRLVQALADEASTRETLLRQYNVESAIAYRQLLAQNAALPPLPLIVVIIDEFLEEIAAHPDSLQQIARIASDVCNLGIHIVLAMPYIPHRLLPGILADAITATPMQDILRHTAFRVSLATASAVESRVLIGDDSALTLPIGWARVRTTRDGVSELRTVQGFDVGETMSMQNGRNSEGSLKDVKRLLIDRLRHFHEPVDTALARALKASRIEIRTEVG</sequence>
<dbReference type="InterPro" id="IPR027417">
    <property type="entry name" value="P-loop_NTPase"/>
</dbReference>
<keyword evidence="2 3" id="KW-0067">ATP-binding</keyword>
<protein>
    <submittedName>
        <fullName evidence="5">FtsK/SpoIIIE domain-containing protein</fullName>
    </submittedName>
</protein>
<keyword evidence="6" id="KW-1185">Reference proteome</keyword>
<dbReference type="PANTHER" id="PTHR22683">
    <property type="entry name" value="SPORULATION PROTEIN RELATED"/>
    <property type="match status" value="1"/>
</dbReference>
<dbReference type="EMBL" id="JASZZX010000016">
    <property type="protein sequence ID" value="MDM3927864.1"/>
    <property type="molecule type" value="Genomic_DNA"/>
</dbReference>
<dbReference type="InterPro" id="IPR050206">
    <property type="entry name" value="FtsK/SpoIIIE/SftA"/>
</dbReference>